<feature type="domain" description="DUF5069" evidence="1">
    <location>
        <begin position="18"/>
        <end position="116"/>
    </location>
</feature>
<evidence type="ECO:0000313" key="2">
    <source>
        <dbReference type="EMBL" id="MFD2257826.1"/>
    </source>
</evidence>
<dbReference type="Proteomes" id="UP001597375">
    <property type="component" value="Unassembled WGS sequence"/>
</dbReference>
<dbReference type="EMBL" id="JBHUIT010000031">
    <property type="protein sequence ID" value="MFD2257826.1"/>
    <property type="molecule type" value="Genomic_DNA"/>
</dbReference>
<protein>
    <submittedName>
        <fullName evidence="2">DUF5069 domain-containing protein</fullName>
    </submittedName>
</protein>
<reference evidence="3" key="1">
    <citation type="journal article" date="2019" name="Int. J. Syst. Evol. Microbiol.">
        <title>The Global Catalogue of Microorganisms (GCM) 10K type strain sequencing project: providing services to taxonomists for standard genome sequencing and annotation.</title>
        <authorList>
            <consortium name="The Broad Institute Genomics Platform"/>
            <consortium name="The Broad Institute Genome Sequencing Center for Infectious Disease"/>
            <person name="Wu L."/>
            <person name="Ma J."/>
        </authorList>
    </citation>
    <scope>NUCLEOTIDE SEQUENCE [LARGE SCALE GENOMIC DNA]</scope>
    <source>
        <strain evidence="3">CGMCC 4.7106</strain>
    </source>
</reference>
<comment type="caution">
    <text evidence="2">The sequence shown here is derived from an EMBL/GenBank/DDBJ whole genome shotgun (WGS) entry which is preliminary data.</text>
</comment>
<sequence>MSNKIVPTISSGTPGPLGVLHLPRFWQKLSLGAAGKLAEDYPACGQGYDQMVLDGLGLDKQALLDFVAEKKPTYIQFEKFVSENATKLNQTAVSQLNAAITGYQHTDETRQSILSSVGLPDGNPTDAVNLNNLDDWQGFHAAEIA</sequence>
<dbReference type="RefSeq" id="WP_386821189.1">
    <property type="nucleotide sequence ID" value="NZ_JBHUIT010000031.1"/>
</dbReference>
<organism evidence="2 3">
    <name type="scientific">Luteolibacter algae</name>
    <dbReference type="NCBI Taxonomy" id="454151"/>
    <lineage>
        <taxon>Bacteria</taxon>
        <taxon>Pseudomonadati</taxon>
        <taxon>Verrucomicrobiota</taxon>
        <taxon>Verrucomicrobiia</taxon>
        <taxon>Verrucomicrobiales</taxon>
        <taxon>Verrucomicrobiaceae</taxon>
        <taxon>Luteolibacter</taxon>
    </lineage>
</organism>
<gene>
    <name evidence="2" type="ORF">ACFSSA_14180</name>
</gene>
<dbReference type="InterPro" id="IPR031849">
    <property type="entry name" value="DUF5069"/>
</dbReference>
<evidence type="ECO:0000259" key="1">
    <source>
        <dbReference type="Pfam" id="PF16798"/>
    </source>
</evidence>
<dbReference type="Pfam" id="PF16798">
    <property type="entry name" value="DUF5069"/>
    <property type="match status" value="1"/>
</dbReference>
<evidence type="ECO:0000313" key="3">
    <source>
        <dbReference type="Proteomes" id="UP001597375"/>
    </source>
</evidence>
<keyword evidence="3" id="KW-1185">Reference proteome</keyword>
<accession>A0ABW5DDV3</accession>
<proteinExistence type="predicted"/>
<name>A0ABW5DDV3_9BACT</name>